<evidence type="ECO:0000256" key="1">
    <source>
        <dbReference type="ARBA" id="ARBA00009054"/>
    </source>
</evidence>
<dbReference type="PRINTS" id="PR00773">
    <property type="entry name" value="GRPEPROTEIN"/>
</dbReference>
<dbReference type="Gene3D" id="2.30.22.10">
    <property type="entry name" value="Head domain of nucleotide exchange factor GrpE"/>
    <property type="match status" value="1"/>
</dbReference>
<evidence type="ECO:0000256" key="4">
    <source>
        <dbReference type="RuleBase" id="RU000639"/>
    </source>
</evidence>
<dbReference type="HAMAP" id="MF_01151">
    <property type="entry name" value="GrpE"/>
    <property type="match status" value="1"/>
</dbReference>
<name>A0ABS2NPY4_9FIRM</name>
<sequence>MEKEIRDEKESQEIEETQETADNNLEATHDVMEETDFSEENSLEEELKKKDAEIQDYFNRLQRLQADFSNFRKRVEKEKSEIYLYANEKIALDLLSIMDNLERALVGAENASPEDGLYQGIQLVTKQLKETLLKHDIEEIDALNQAFDANLHHAVMQEETDAESDTVIEVYQKGYKINNRILRPAMVKVSK</sequence>
<evidence type="ECO:0000256" key="2">
    <source>
        <dbReference type="ARBA" id="ARBA00023186"/>
    </source>
</evidence>
<dbReference type="PROSITE" id="PS01071">
    <property type="entry name" value="GRPE"/>
    <property type="match status" value="1"/>
</dbReference>
<dbReference type="RefSeq" id="WP_204401086.1">
    <property type="nucleotide sequence ID" value="NZ_JAFBEE010000005.1"/>
</dbReference>
<keyword evidence="3" id="KW-0963">Cytoplasm</keyword>
<dbReference type="PANTHER" id="PTHR21237:SF23">
    <property type="entry name" value="GRPE PROTEIN HOMOLOG, MITOCHONDRIAL"/>
    <property type="match status" value="1"/>
</dbReference>
<dbReference type="CDD" id="cd00446">
    <property type="entry name" value="GrpE"/>
    <property type="match status" value="1"/>
</dbReference>
<comment type="similarity">
    <text evidence="1 3 5">Belongs to the GrpE family.</text>
</comment>
<dbReference type="InterPro" id="IPR009012">
    <property type="entry name" value="GrpE_head"/>
</dbReference>
<evidence type="ECO:0000256" key="3">
    <source>
        <dbReference type="HAMAP-Rule" id="MF_01151"/>
    </source>
</evidence>
<comment type="function">
    <text evidence="3 4">Participates actively in the response to hyperosmotic and heat shock by preventing the aggregation of stress-denatured proteins, in association with DnaK and GrpE. It is the nucleotide exchange factor for DnaK and may function as a thermosensor. Unfolded proteins bind initially to DnaJ; upon interaction with the DnaJ-bound protein, DnaK hydrolyzes its bound ATP, resulting in the formation of a stable complex. GrpE releases ADP from DnaK; ATP binding to DnaK triggers the release of the substrate protein, thus completing the reaction cycle. Several rounds of ATP-dependent interactions between DnaJ, DnaK and GrpE are required for fully efficient folding.</text>
</comment>
<gene>
    <name evidence="3" type="primary">grpE</name>
    <name evidence="8" type="ORF">JOC73_001176</name>
</gene>
<dbReference type="SUPFAM" id="SSF58014">
    <property type="entry name" value="Coiled-coil domain of nucleotide exchange factor GrpE"/>
    <property type="match status" value="1"/>
</dbReference>
<accession>A0ABS2NPY4</accession>
<evidence type="ECO:0000256" key="6">
    <source>
        <dbReference type="SAM" id="Coils"/>
    </source>
</evidence>
<evidence type="ECO:0000256" key="7">
    <source>
        <dbReference type="SAM" id="MobiDB-lite"/>
    </source>
</evidence>
<comment type="subcellular location">
    <subcellularLocation>
        <location evidence="3">Cytoplasm</location>
    </subcellularLocation>
</comment>
<keyword evidence="2 3" id="KW-0143">Chaperone</keyword>
<dbReference type="InterPro" id="IPR013805">
    <property type="entry name" value="GrpE_CC"/>
</dbReference>
<dbReference type="EMBL" id="JAFBEE010000005">
    <property type="protein sequence ID" value="MBM7614664.1"/>
    <property type="molecule type" value="Genomic_DNA"/>
</dbReference>
<comment type="caution">
    <text evidence="8">The sequence shown here is derived from an EMBL/GenBank/DDBJ whole genome shotgun (WGS) entry which is preliminary data.</text>
</comment>
<evidence type="ECO:0000313" key="8">
    <source>
        <dbReference type="EMBL" id="MBM7614664.1"/>
    </source>
</evidence>
<keyword evidence="3 4" id="KW-0346">Stress response</keyword>
<dbReference type="NCBIfam" id="NF010738">
    <property type="entry name" value="PRK14140.1"/>
    <property type="match status" value="1"/>
</dbReference>
<proteinExistence type="inferred from homology"/>
<keyword evidence="6" id="KW-0175">Coiled coil</keyword>
<evidence type="ECO:0000256" key="5">
    <source>
        <dbReference type="RuleBase" id="RU004478"/>
    </source>
</evidence>
<dbReference type="InterPro" id="IPR000740">
    <property type="entry name" value="GrpE"/>
</dbReference>
<reference evidence="8 9" key="1">
    <citation type="submission" date="2021-01" db="EMBL/GenBank/DDBJ databases">
        <title>Genomic Encyclopedia of Type Strains, Phase IV (KMG-IV): sequencing the most valuable type-strain genomes for metagenomic binning, comparative biology and taxonomic classification.</title>
        <authorList>
            <person name="Goeker M."/>
        </authorList>
    </citation>
    <scope>NUCLEOTIDE SEQUENCE [LARGE SCALE GENOMIC DNA]</scope>
    <source>
        <strain evidence="8 9">DSM 25890</strain>
    </source>
</reference>
<dbReference type="Gene3D" id="3.90.20.20">
    <property type="match status" value="1"/>
</dbReference>
<protein>
    <recommendedName>
        <fullName evidence="3 4">Protein GrpE</fullName>
    </recommendedName>
    <alternativeName>
        <fullName evidence="3">HSP-70 cofactor</fullName>
    </alternativeName>
</protein>
<dbReference type="SUPFAM" id="SSF51064">
    <property type="entry name" value="Head domain of nucleotide exchange factor GrpE"/>
    <property type="match status" value="1"/>
</dbReference>
<evidence type="ECO:0000313" key="9">
    <source>
        <dbReference type="Proteomes" id="UP001314796"/>
    </source>
</evidence>
<feature type="coiled-coil region" evidence="6">
    <location>
        <begin position="40"/>
        <end position="81"/>
    </location>
</feature>
<keyword evidence="9" id="KW-1185">Reference proteome</keyword>
<organism evidence="8 9">
    <name type="scientific">Alkaliphilus hydrothermalis</name>
    <dbReference type="NCBI Taxonomy" id="1482730"/>
    <lineage>
        <taxon>Bacteria</taxon>
        <taxon>Bacillati</taxon>
        <taxon>Bacillota</taxon>
        <taxon>Clostridia</taxon>
        <taxon>Peptostreptococcales</taxon>
        <taxon>Natronincolaceae</taxon>
        <taxon>Alkaliphilus</taxon>
    </lineage>
</organism>
<dbReference type="PANTHER" id="PTHR21237">
    <property type="entry name" value="GRPE PROTEIN"/>
    <property type="match status" value="1"/>
</dbReference>
<dbReference type="Proteomes" id="UP001314796">
    <property type="component" value="Unassembled WGS sequence"/>
</dbReference>
<feature type="compositionally biased region" description="Basic and acidic residues" evidence="7">
    <location>
        <begin position="1"/>
        <end position="12"/>
    </location>
</feature>
<feature type="region of interest" description="Disordered" evidence="7">
    <location>
        <begin position="1"/>
        <end position="27"/>
    </location>
</feature>
<dbReference type="Pfam" id="PF01025">
    <property type="entry name" value="GrpE"/>
    <property type="match status" value="1"/>
</dbReference>
<comment type="subunit">
    <text evidence="3">Homodimer.</text>
</comment>